<accession>A0A1L8CL63</accession>
<organism evidence="1 2">
    <name type="scientific">Mariprofundus micogutta</name>
    <dbReference type="NCBI Taxonomy" id="1921010"/>
    <lineage>
        <taxon>Bacteria</taxon>
        <taxon>Pseudomonadati</taxon>
        <taxon>Pseudomonadota</taxon>
        <taxon>Candidatius Mariprofundia</taxon>
        <taxon>Mariprofundales</taxon>
        <taxon>Mariprofundaceae</taxon>
        <taxon>Mariprofundus</taxon>
    </lineage>
</organism>
<evidence type="ECO:0000313" key="1">
    <source>
        <dbReference type="EMBL" id="GAV19643.1"/>
    </source>
</evidence>
<reference evidence="1 2" key="1">
    <citation type="journal article" date="2017" name="Arch. Microbiol.">
        <title>Mariprofundus micogutta sp. nov., a novel iron-oxidizing zetaproteobacterium isolated from a deep-sea hydrothermal field at the Bayonnaise knoll of the Izu-Ogasawara arc, and a description of Mariprofundales ord. nov. and Zetaproteobacteria classis nov.</title>
        <authorList>
            <person name="Makita H."/>
            <person name="Tanaka E."/>
            <person name="Mitsunobu S."/>
            <person name="Miyazaki M."/>
            <person name="Nunoura T."/>
            <person name="Uematsu K."/>
            <person name="Takaki Y."/>
            <person name="Nishi S."/>
            <person name="Shimamura S."/>
            <person name="Takai K."/>
        </authorList>
    </citation>
    <scope>NUCLEOTIDE SEQUENCE [LARGE SCALE GENOMIC DNA]</scope>
    <source>
        <strain evidence="1 2">ET2</strain>
    </source>
</reference>
<gene>
    <name evidence="1" type="ORF">MMIC_P0592</name>
</gene>
<protein>
    <recommendedName>
        <fullName evidence="3">Lipoprotein</fullName>
    </recommendedName>
</protein>
<sequence>MTKRIHYGFILLMAATLLLSGCGRKEAPQMTNGSSVKPSLNELYHQVAGNVLELRFTLQGIPEGVGYQIDRTEMDPYCQCPGFWRRFDERLPQAKMVNSETTKLISLKTDKKAFLFRIRAIDATGNLGPWSKIITARGVDLSK</sequence>
<proteinExistence type="predicted"/>
<dbReference type="Proteomes" id="UP000231632">
    <property type="component" value="Unassembled WGS sequence"/>
</dbReference>
<dbReference type="RefSeq" id="WP_072658875.1">
    <property type="nucleotide sequence ID" value="NZ_BDFD01000003.1"/>
</dbReference>
<evidence type="ECO:0008006" key="3">
    <source>
        <dbReference type="Google" id="ProtNLM"/>
    </source>
</evidence>
<evidence type="ECO:0000313" key="2">
    <source>
        <dbReference type="Proteomes" id="UP000231632"/>
    </source>
</evidence>
<comment type="caution">
    <text evidence="1">The sequence shown here is derived from an EMBL/GenBank/DDBJ whole genome shotgun (WGS) entry which is preliminary data.</text>
</comment>
<name>A0A1L8CL63_9PROT</name>
<dbReference type="EMBL" id="BDFD01000003">
    <property type="protein sequence ID" value="GAV19643.1"/>
    <property type="molecule type" value="Genomic_DNA"/>
</dbReference>
<dbReference type="STRING" id="1921010.MMIC_P0592"/>
<keyword evidence="2" id="KW-1185">Reference proteome</keyword>
<dbReference type="AlphaFoldDB" id="A0A1L8CL63"/>
<dbReference type="PROSITE" id="PS51257">
    <property type="entry name" value="PROKAR_LIPOPROTEIN"/>
    <property type="match status" value="1"/>
</dbReference>